<dbReference type="SUPFAM" id="SSF56024">
    <property type="entry name" value="Phospholipase D/nuclease"/>
    <property type="match status" value="1"/>
</dbReference>
<gene>
    <name evidence="4" type="ORF">Rai3103_04375</name>
</gene>
<dbReference type="GO" id="GO:0016887">
    <property type="term" value="F:ATP hydrolysis activity"/>
    <property type="evidence" value="ECO:0007669"/>
    <property type="project" value="TreeGrafter"/>
</dbReference>
<feature type="region of interest" description="Disordered" evidence="1">
    <location>
        <begin position="87"/>
        <end position="106"/>
    </location>
</feature>
<dbReference type="CDD" id="cd18032">
    <property type="entry name" value="DEXHc_RE_I_III_res"/>
    <property type="match status" value="1"/>
</dbReference>
<dbReference type="Proteomes" id="UP000386847">
    <property type="component" value="Chromosome"/>
</dbReference>
<evidence type="ECO:0000259" key="2">
    <source>
        <dbReference type="PROSITE" id="PS51192"/>
    </source>
</evidence>
<dbReference type="InterPro" id="IPR021835">
    <property type="entry name" value="DUF3427"/>
</dbReference>
<protein>
    <submittedName>
        <fullName evidence="4">DUF3427 domain-containing protein</fullName>
    </submittedName>
</protein>
<sequence length="1027" mass="114736">MYDALLTRALQRRLTTSSLEAELIKLSEADLPTRLADHVGRALSRRLDDEGVEAQVALVNDMLNQLGFDDDGIAPEPQILTALLHTPEPGAPPRYTGRPRTPLSEADLLTNGTGEPSLAAELISELASADEVLLLSAFIKWSGLRTMRKALADAASRAIPLRIITTTYMGATERGALDRLVREFGAEIQVSYETRRTRLHAKAWLFKRLTGFDTAYVGSSNLSAPALLDGLEWNVRLSTRATPQLLRKFEATFAQYWNDSSFEPYDPDRDAERLDEALAVAGGRRAPAGQVISVSGLQVRPFPYQAEMLEALEAEREVHDRHQNLVVAATGTGKTVVAALDYRNLCDTLGTGSSRPTLLFVAHRKEILTQSLRTFREVLKDGSFGELWVDGERPREWRHVFASIQSLHAADIHQMGSNAFDVVIIDEFHHAAAPSYDALLNHLQPRELVGLTATPERADGLDVRAYFGGHISVEMRLWEALDAELLSPFHYFVISDNTDLSQLSWKRGSYDVRELEKLYTGNHARAALILDQVRDLIEDPLRMRAIGFCVGIGHAQWMAEVFTAAGIPSTAVAGTISSEERAQALSDLQERRINAMFAVDMFNEGVDLPDVDTVLFLRPTESATVFLQQLGRGLRRTKDKAVLTALDFVGHQHREFRFDQRFRAITGSSTARLRRDIEEGFPYLPSGCQIVMDRTSQERVLNSLKRQIGGRWNDIVAQLRRIGDVPLETFLEESQIPLAEIVGKAGRSWTGARREAGFTVPAGGPNEEALLRRTRAFVHVDDPQRAAAYLNLLSDATQPYSDLSEADQRWARMLYFSLWPGQNAWPSYDAGLQALAAEPAVRQEISELVRLGVVRAEHRTRRLEGALGATGLQSHARYTREELAAALDYATLTRTPNTLRQGVFYSADFNTDGLLVTLQKSERDYSPTTMYRDYAISPELFHWESQSMTKVDSPTGQRYVQQRENGNHVLLFVRTGKSWEFGKGVPYMLLGEANYVEHRGEQPIAVTWRLRRPMPAEEFRTASVAAG</sequence>
<proteinExistence type="predicted"/>
<dbReference type="PROSITE" id="PS51192">
    <property type="entry name" value="HELICASE_ATP_BIND_1"/>
    <property type="match status" value="1"/>
</dbReference>
<evidence type="ECO:0000313" key="5">
    <source>
        <dbReference type="Proteomes" id="UP000386847"/>
    </source>
</evidence>
<dbReference type="InterPro" id="IPR027417">
    <property type="entry name" value="P-loop_NTPase"/>
</dbReference>
<dbReference type="PANTHER" id="PTHR47962:SF7">
    <property type="entry name" value="MITOCHONDRIAL ATP-DEPENDENT HELICASE IRC3-RELATED"/>
    <property type="match status" value="1"/>
</dbReference>
<dbReference type="InterPro" id="IPR025202">
    <property type="entry name" value="PLD-like_dom"/>
</dbReference>
<dbReference type="PANTHER" id="PTHR47962">
    <property type="entry name" value="ATP-DEPENDENT HELICASE LHR-RELATED-RELATED"/>
    <property type="match status" value="1"/>
</dbReference>
<dbReference type="GO" id="GO:0003677">
    <property type="term" value="F:DNA binding"/>
    <property type="evidence" value="ECO:0007669"/>
    <property type="project" value="InterPro"/>
</dbReference>
<dbReference type="CDD" id="cd18799">
    <property type="entry name" value="SF2_C_EcoAI-like"/>
    <property type="match status" value="1"/>
</dbReference>
<dbReference type="Gene3D" id="3.30.870.10">
    <property type="entry name" value="Endonuclease Chain A"/>
    <property type="match status" value="1"/>
</dbReference>
<dbReference type="InterPro" id="IPR006935">
    <property type="entry name" value="Helicase/UvrB_N"/>
</dbReference>
<dbReference type="RefSeq" id="WP_153571553.1">
    <property type="nucleotide sequence ID" value="NZ_CP045725.1"/>
</dbReference>
<dbReference type="InterPro" id="IPR014001">
    <property type="entry name" value="Helicase_ATP-bd"/>
</dbReference>
<dbReference type="SMART" id="SM00490">
    <property type="entry name" value="HELICc"/>
    <property type="match status" value="1"/>
</dbReference>
<dbReference type="InterPro" id="IPR001650">
    <property type="entry name" value="Helicase_C-like"/>
</dbReference>
<evidence type="ECO:0000313" key="4">
    <source>
        <dbReference type="EMBL" id="QGF23026.1"/>
    </source>
</evidence>
<dbReference type="Pfam" id="PF13091">
    <property type="entry name" value="PLDc_2"/>
    <property type="match status" value="1"/>
</dbReference>
<name>A0A5Q2FFH5_9ACTN</name>
<organism evidence="4 5">
    <name type="scientific">Raineyella fluvialis</name>
    <dbReference type="NCBI Taxonomy" id="2662261"/>
    <lineage>
        <taxon>Bacteria</taxon>
        <taxon>Bacillati</taxon>
        <taxon>Actinomycetota</taxon>
        <taxon>Actinomycetes</taxon>
        <taxon>Propionibacteriales</taxon>
        <taxon>Propionibacteriaceae</taxon>
        <taxon>Raineyella</taxon>
    </lineage>
</organism>
<feature type="domain" description="Helicase C-terminal" evidence="3">
    <location>
        <begin position="532"/>
        <end position="689"/>
    </location>
</feature>
<dbReference type="REBASE" id="376847">
    <property type="entry name" value="Rsp3103ORF4375P"/>
</dbReference>
<evidence type="ECO:0000259" key="3">
    <source>
        <dbReference type="PROSITE" id="PS51194"/>
    </source>
</evidence>
<dbReference type="EMBL" id="CP045725">
    <property type="protein sequence ID" value="QGF23026.1"/>
    <property type="molecule type" value="Genomic_DNA"/>
</dbReference>
<dbReference type="Pfam" id="PF00271">
    <property type="entry name" value="Helicase_C"/>
    <property type="match status" value="1"/>
</dbReference>
<dbReference type="Pfam" id="PF04851">
    <property type="entry name" value="ResIII"/>
    <property type="match status" value="1"/>
</dbReference>
<feature type="domain" description="Helicase ATP-binding" evidence="2">
    <location>
        <begin position="315"/>
        <end position="473"/>
    </location>
</feature>
<dbReference type="InterPro" id="IPR052511">
    <property type="entry name" value="ATP-dep_Helicase"/>
</dbReference>
<dbReference type="Gene3D" id="3.40.50.300">
    <property type="entry name" value="P-loop containing nucleotide triphosphate hydrolases"/>
    <property type="match status" value="2"/>
</dbReference>
<dbReference type="SMART" id="SM00487">
    <property type="entry name" value="DEXDc"/>
    <property type="match status" value="1"/>
</dbReference>
<dbReference type="GO" id="GO:0005524">
    <property type="term" value="F:ATP binding"/>
    <property type="evidence" value="ECO:0007669"/>
    <property type="project" value="InterPro"/>
</dbReference>
<accession>A0A5Q2FFH5</accession>
<keyword evidence="5" id="KW-1185">Reference proteome</keyword>
<dbReference type="PROSITE" id="PS51194">
    <property type="entry name" value="HELICASE_CTER"/>
    <property type="match status" value="1"/>
</dbReference>
<dbReference type="Pfam" id="PF11907">
    <property type="entry name" value="DUF3427"/>
    <property type="match status" value="1"/>
</dbReference>
<dbReference type="KEGG" id="rain:Rai3103_04375"/>
<dbReference type="AlphaFoldDB" id="A0A5Q2FFH5"/>
<dbReference type="SUPFAM" id="SSF52540">
    <property type="entry name" value="P-loop containing nucleoside triphosphate hydrolases"/>
    <property type="match status" value="1"/>
</dbReference>
<evidence type="ECO:0000256" key="1">
    <source>
        <dbReference type="SAM" id="MobiDB-lite"/>
    </source>
</evidence>
<reference evidence="4 5" key="1">
    <citation type="submission" date="2019-10" db="EMBL/GenBank/DDBJ databases">
        <title>Genomic analysis of Raineyella sp. CBA3103.</title>
        <authorList>
            <person name="Roh S.W."/>
        </authorList>
    </citation>
    <scope>NUCLEOTIDE SEQUENCE [LARGE SCALE GENOMIC DNA]</scope>
    <source>
        <strain evidence="4 5">CBA3103</strain>
    </source>
</reference>